<sequence>MKILDGIAGIAEHYDAFILDLWGVVHDGRAPYPGVLDALAQLRARGKRIVFLTNAPRRSWFIDAMLAKMGVERGLYDETLSSGEVTWRVLRDRTHPFLAGLGGRAFHIGPERDLSVIEENVATLVATPGEADFLLNTGPDPDRGPKSVEPYRPVLEACLAAGLPMICVNPDRAVMVAGERLLCAGAFADVYRQGGGRVLEIGKPDPTVYGPVLAALGDPALSRVLAVGDTPHTDLAGAKAAGIDCLWAMTGLAGDAYGPDPHPALLDREAAHHGVTPIAAVRSLVWAG</sequence>
<dbReference type="PANTHER" id="PTHR19288">
    <property type="entry name" value="4-NITROPHENYLPHOSPHATASE-RELATED"/>
    <property type="match status" value="1"/>
</dbReference>
<dbReference type="RefSeq" id="WP_211873729.1">
    <property type="nucleotide sequence ID" value="NZ_JAAEDH010000006.1"/>
</dbReference>
<dbReference type="EMBL" id="JAAEDH010000006">
    <property type="protein sequence ID" value="MBR0654911.1"/>
    <property type="molecule type" value="Genomic_DNA"/>
</dbReference>
<dbReference type="InterPro" id="IPR006357">
    <property type="entry name" value="HAD-SF_hydro_IIA"/>
</dbReference>
<keyword evidence="1" id="KW-0378">Hydrolase</keyword>
<dbReference type="GO" id="GO:0005737">
    <property type="term" value="C:cytoplasm"/>
    <property type="evidence" value="ECO:0007669"/>
    <property type="project" value="TreeGrafter"/>
</dbReference>
<dbReference type="GO" id="GO:0016791">
    <property type="term" value="F:phosphatase activity"/>
    <property type="evidence" value="ECO:0007669"/>
    <property type="project" value="TreeGrafter"/>
</dbReference>
<dbReference type="InterPro" id="IPR023214">
    <property type="entry name" value="HAD_sf"/>
</dbReference>
<dbReference type="NCBIfam" id="TIGR01459">
    <property type="entry name" value="HAD-SF-IIA-hyp4"/>
    <property type="match status" value="1"/>
</dbReference>
<accession>A0AAF1KLM3</accession>
<reference evidence="1" key="2">
    <citation type="journal article" date="2021" name="Syst. Appl. Microbiol.">
        <title>Roseomonas hellenica sp. nov., isolated from roots of wild-growing Alkanna tinctoria.</title>
        <authorList>
            <person name="Rat A."/>
            <person name="Naranjo H.D."/>
            <person name="Lebbe L."/>
            <person name="Cnockaert M."/>
            <person name="Krigas N."/>
            <person name="Grigoriadou K."/>
            <person name="Maloupa E."/>
            <person name="Willems A."/>
        </authorList>
    </citation>
    <scope>NUCLEOTIDE SEQUENCE</scope>
    <source>
        <strain evidence="1">LMG 28251</strain>
    </source>
</reference>
<evidence type="ECO:0000313" key="1">
    <source>
        <dbReference type="EMBL" id="MBR0654911.1"/>
    </source>
</evidence>
<dbReference type="SUPFAM" id="SSF56784">
    <property type="entry name" value="HAD-like"/>
    <property type="match status" value="1"/>
</dbReference>
<dbReference type="Pfam" id="PF13344">
    <property type="entry name" value="Hydrolase_6"/>
    <property type="match status" value="1"/>
</dbReference>
<organism evidence="1 2">
    <name type="scientific">Plastoroseomonas arctica</name>
    <dbReference type="NCBI Taxonomy" id="1509237"/>
    <lineage>
        <taxon>Bacteria</taxon>
        <taxon>Pseudomonadati</taxon>
        <taxon>Pseudomonadota</taxon>
        <taxon>Alphaproteobacteria</taxon>
        <taxon>Acetobacterales</taxon>
        <taxon>Acetobacteraceae</taxon>
        <taxon>Plastoroseomonas</taxon>
    </lineage>
</organism>
<keyword evidence="2" id="KW-1185">Reference proteome</keyword>
<dbReference type="Proteomes" id="UP001196068">
    <property type="component" value="Unassembled WGS sequence"/>
</dbReference>
<dbReference type="Pfam" id="PF13242">
    <property type="entry name" value="Hydrolase_like"/>
    <property type="match status" value="1"/>
</dbReference>
<reference evidence="1" key="1">
    <citation type="submission" date="2020-01" db="EMBL/GenBank/DDBJ databases">
        <authorList>
            <person name="Rat A."/>
        </authorList>
    </citation>
    <scope>NUCLEOTIDE SEQUENCE</scope>
    <source>
        <strain evidence="1">LMG 28251</strain>
    </source>
</reference>
<comment type="caution">
    <text evidence="1">The sequence shown here is derived from an EMBL/GenBank/DDBJ whole genome shotgun (WGS) entry which is preliminary data.</text>
</comment>
<dbReference type="PANTHER" id="PTHR19288:SF90">
    <property type="entry name" value="OS08G0542600 PROTEIN"/>
    <property type="match status" value="1"/>
</dbReference>
<dbReference type="InterPro" id="IPR036412">
    <property type="entry name" value="HAD-like_sf"/>
</dbReference>
<dbReference type="Gene3D" id="3.40.50.1000">
    <property type="entry name" value="HAD superfamily/HAD-like"/>
    <property type="match status" value="2"/>
</dbReference>
<dbReference type="CDD" id="cd07525">
    <property type="entry name" value="HAD_like"/>
    <property type="match status" value="1"/>
</dbReference>
<name>A0AAF1KLM3_9PROT</name>
<gene>
    <name evidence="1" type="ORF">GXW79_07455</name>
</gene>
<dbReference type="InterPro" id="IPR006356">
    <property type="entry name" value="HAD-SF_hydro_IIA_hyp3"/>
</dbReference>
<protein>
    <submittedName>
        <fullName evidence="1">TIGR01459 family HAD-type hydrolase</fullName>
    </submittedName>
</protein>
<evidence type="ECO:0000313" key="2">
    <source>
        <dbReference type="Proteomes" id="UP001196068"/>
    </source>
</evidence>
<dbReference type="AlphaFoldDB" id="A0AAF1KLM3"/>
<proteinExistence type="predicted"/>